<dbReference type="PROSITE" id="PS00301">
    <property type="entry name" value="G_TR_1"/>
    <property type="match status" value="1"/>
</dbReference>
<gene>
    <name evidence="5" type="ORF">ENK37_01830</name>
</gene>
<dbReference type="FunFam" id="3.40.50.300:FF:000029">
    <property type="entry name" value="Elongation factor G"/>
    <property type="match status" value="1"/>
</dbReference>
<dbReference type="Proteomes" id="UP000885759">
    <property type="component" value="Unassembled WGS sequence"/>
</dbReference>
<evidence type="ECO:0000313" key="5">
    <source>
        <dbReference type="EMBL" id="HGY08782.1"/>
    </source>
</evidence>
<sequence>MAVKTEFDLKKTRNIGIAAHIDAGKTTITERILYYTGRIHKIGEVHEGAATMDWMEQERERGITITSAVTTAFWKDHRINIIDTPGHVDFTIEVERSMRVLDGAVAVFDASQGVEPQSETVWRQAEKYRVPRIAFANKMDKTGADILLVLSSMKQRLGARPVLMQWPMGQEDEFKGIIDLVSMKAYTYGNDLGTDIREIEIPEEYQGVAAEWHEKLVEAAADLDEDVMMKYLEGE</sequence>
<name>A0A7C4VJH0_9DEIN</name>
<dbReference type="GO" id="GO:0032790">
    <property type="term" value="P:ribosome disassembly"/>
    <property type="evidence" value="ECO:0007669"/>
    <property type="project" value="TreeGrafter"/>
</dbReference>
<dbReference type="NCBIfam" id="TIGR00231">
    <property type="entry name" value="small_GTP"/>
    <property type="match status" value="1"/>
</dbReference>
<feature type="non-terminal residue" evidence="5">
    <location>
        <position position="235"/>
    </location>
</feature>
<feature type="domain" description="Tr-type G" evidence="4">
    <location>
        <begin position="10"/>
        <end position="235"/>
    </location>
</feature>
<dbReference type="GO" id="GO:0005525">
    <property type="term" value="F:GTP binding"/>
    <property type="evidence" value="ECO:0007669"/>
    <property type="project" value="UniProtKB-KW"/>
</dbReference>
<accession>A0A7C4VJH0</accession>
<dbReference type="PANTHER" id="PTHR43261:SF1">
    <property type="entry name" value="RIBOSOME-RELEASING FACTOR 2, MITOCHONDRIAL"/>
    <property type="match status" value="1"/>
</dbReference>
<comment type="caution">
    <text evidence="5">The sequence shown here is derived from an EMBL/GenBank/DDBJ whole genome shotgun (WGS) entry which is preliminary data.</text>
</comment>
<dbReference type="GO" id="GO:0003924">
    <property type="term" value="F:GTPase activity"/>
    <property type="evidence" value="ECO:0007669"/>
    <property type="project" value="InterPro"/>
</dbReference>
<reference evidence="5" key="1">
    <citation type="journal article" date="2020" name="mSystems">
        <title>Genome- and Community-Level Interaction Insights into Carbon Utilization and Element Cycling Functions of Hydrothermarchaeota in Hydrothermal Sediment.</title>
        <authorList>
            <person name="Zhou Z."/>
            <person name="Liu Y."/>
            <person name="Xu W."/>
            <person name="Pan J."/>
            <person name="Luo Z.H."/>
            <person name="Li M."/>
        </authorList>
    </citation>
    <scope>NUCLEOTIDE SEQUENCE [LARGE SCALE GENOMIC DNA]</scope>
    <source>
        <strain evidence="5">HyVt-570</strain>
    </source>
</reference>
<protein>
    <submittedName>
        <fullName evidence="5">GTP-binding protein</fullName>
    </submittedName>
</protein>
<dbReference type="InterPro" id="IPR000795">
    <property type="entry name" value="T_Tr_GTP-bd_dom"/>
</dbReference>
<dbReference type="Gene3D" id="3.40.50.300">
    <property type="entry name" value="P-loop containing nucleotide triphosphate hydrolases"/>
    <property type="match status" value="2"/>
</dbReference>
<dbReference type="InterPro" id="IPR005225">
    <property type="entry name" value="Small_GTP-bd"/>
</dbReference>
<evidence type="ECO:0000259" key="4">
    <source>
        <dbReference type="PROSITE" id="PS51722"/>
    </source>
</evidence>
<dbReference type="AlphaFoldDB" id="A0A7C4VJH0"/>
<dbReference type="CDD" id="cd01886">
    <property type="entry name" value="EF-G"/>
    <property type="match status" value="1"/>
</dbReference>
<proteinExistence type="predicted"/>
<dbReference type="EMBL" id="DRPZ01000051">
    <property type="protein sequence ID" value="HGY08782.1"/>
    <property type="molecule type" value="Genomic_DNA"/>
</dbReference>
<organism evidence="5">
    <name type="scientific">Oceanithermus profundus</name>
    <dbReference type="NCBI Taxonomy" id="187137"/>
    <lineage>
        <taxon>Bacteria</taxon>
        <taxon>Thermotogati</taxon>
        <taxon>Deinococcota</taxon>
        <taxon>Deinococci</taxon>
        <taxon>Thermales</taxon>
        <taxon>Thermaceae</taxon>
        <taxon>Oceanithermus</taxon>
    </lineage>
</organism>
<dbReference type="InterPro" id="IPR031157">
    <property type="entry name" value="G_TR_CS"/>
</dbReference>
<dbReference type="PROSITE" id="PS51722">
    <property type="entry name" value="G_TR_2"/>
    <property type="match status" value="1"/>
</dbReference>
<dbReference type="PANTHER" id="PTHR43261">
    <property type="entry name" value="TRANSLATION ELONGATION FACTOR G-RELATED"/>
    <property type="match status" value="1"/>
</dbReference>
<evidence type="ECO:0000256" key="3">
    <source>
        <dbReference type="ARBA" id="ARBA00023134"/>
    </source>
</evidence>
<evidence type="ECO:0000256" key="1">
    <source>
        <dbReference type="ARBA" id="ARBA00022741"/>
    </source>
</evidence>
<keyword evidence="3" id="KW-0342">GTP-binding</keyword>
<dbReference type="SUPFAM" id="SSF52540">
    <property type="entry name" value="P-loop containing nucleoside triphosphate hydrolases"/>
    <property type="match status" value="1"/>
</dbReference>
<keyword evidence="1" id="KW-0547">Nucleotide-binding</keyword>
<dbReference type="GO" id="GO:0006412">
    <property type="term" value="P:translation"/>
    <property type="evidence" value="ECO:0007669"/>
    <property type="project" value="UniProtKB-KW"/>
</dbReference>
<dbReference type="PRINTS" id="PR00315">
    <property type="entry name" value="ELONGATNFCT"/>
</dbReference>
<dbReference type="Pfam" id="PF00009">
    <property type="entry name" value="GTP_EFTU"/>
    <property type="match status" value="1"/>
</dbReference>
<dbReference type="InterPro" id="IPR027417">
    <property type="entry name" value="P-loop_NTPase"/>
</dbReference>
<evidence type="ECO:0000256" key="2">
    <source>
        <dbReference type="ARBA" id="ARBA00022917"/>
    </source>
</evidence>
<keyword evidence="2" id="KW-0648">Protein biosynthesis</keyword>